<dbReference type="Pfam" id="PF07714">
    <property type="entry name" value="PK_Tyr_Ser-Thr"/>
    <property type="match status" value="1"/>
</dbReference>
<keyword evidence="3" id="KW-1185">Reference proteome</keyword>
<dbReference type="Gene3D" id="1.10.510.10">
    <property type="entry name" value="Transferase(Phosphotransferase) domain 1"/>
    <property type="match status" value="1"/>
</dbReference>
<sequence>MCFSFNAIRLIYNNYFTKGFQKIQMINCPNCKQQLDIAGWCKICDEYYYGDCPICKKKRTGELWCQHCEARAYRKNFEKWTSENEYMDSLIQQSQLDAKANYQVWEWIPYTQFTNIRYLGKGGFSTVMLATWLDGPRDIFNRDTQSVERRSNEEVILKILHQSQNINTEFLKELRSNYACRLAGVGWILGITKEPTTNEFVMVIRYYEKGDFRKFLKQNVENLTWREKLLMLHYVANALVEIHEAGFIHRDLHPGNIYQRYNTRYNVHVSYVGDLGLCMPADESPKSSKRYGVIPYIAPEILRGGAYTDKSDIYSFGIIMAELASGNAPFSNLKHDYYLVLDILKGVRPEFPDETPKCYVDLMKRCWDGDPSNRPTAKTLLSELSKWMKFYKPESLPLKALHSELSVQNELDNECNQFYEADVSHHNLPNYNFSKELYKSKDITTLVENVKSNNFGLCEANNLQENRSNDELWVSTDITHFSNDNLEYPDTI</sequence>
<evidence type="ECO:0000313" key="2">
    <source>
        <dbReference type="EMBL" id="CAG8824805.1"/>
    </source>
</evidence>
<feature type="domain" description="Protein kinase" evidence="1">
    <location>
        <begin position="113"/>
        <end position="388"/>
    </location>
</feature>
<organism evidence="2 3">
    <name type="scientific">Gigaspora margarita</name>
    <dbReference type="NCBI Taxonomy" id="4874"/>
    <lineage>
        <taxon>Eukaryota</taxon>
        <taxon>Fungi</taxon>
        <taxon>Fungi incertae sedis</taxon>
        <taxon>Mucoromycota</taxon>
        <taxon>Glomeromycotina</taxon>
        <taxon>Glomeromycetes</taxon>
        <taxon>Diversisporales</taxon>
        <taxon>Gigasporaceae</taxon>
        <taxon>Gigaspora</taxon>
    </lineage>
</organism>
<evidence type="ECO:0000259" key="1">
    <source>
        <dbReference type="PROSITE" id="PS50011"/>
    </source>
</evidence>
<dbReference type="InterPro" id="IPR051681">
    <property type="entry name" value="Ser/Thr_Kinases-Pseudokinases"/>
</dbReference>
<dbReference type="PANTHER" id="PTHR44329">
    <property type="entry name" value="SERINE/THREONINE-PROTEIN KINASE TNNI3K-RELATED"/>
    <property type="match status" value="1"/>
</dbReference>
<dbReference type="PRINTS" id="PR00109">
    <property type="entry name" value="TYRKINASE"/>
</dbReference>
<dbReference type="InterPro" id="IPR000719">
    <property type="entry name" value="Prot_kinase_dom"/>
</dbReference>
<dbReference type="PROSITE" id="PS50011">
    <property type="entry name" value="PROTEIN_KINASE_DOM"/>
    <property type="match status" value="1"/>
</dbReference>
<dbReference type="PANTHER" id="PTHR44329:SF214">
    <property type="entry name" value="PROTEIN KINASE DOMAIN-CONTAINING PROTEIN"/>
    <property type="match status" value="1"/>
</dbReference>
<reference evidence="2 3" key="1">
    <citation type="submission" date="2021-06" db="EMBL/GenBank/DDBJ databases">
        <authorList>
            <person name="Kallberg Y."/>
            <person name="Tangrot J."/>
            <person name="Rosling A."/>
        </authorList>
    </citation>
    <scope>NUCLEOTIDE SEQUENCE [LARGE SCALE GENOMIC DNA]</scope>
    <source>
        <strain evidence="2 3">120-4 pot B 10/14</strain>
    </source>
</reference>
<gene>
    <name evidence="2" type="ORF">GMARGA_LOCUS28669</name>
</gene>
<name>A0ABN7WCB0_GIGMA</name>
<dbReference type="SUPFAM" id="SSF56112">
    <property type="entry name" value="Protein kinase-like (PK-like)"/>
    <property type="match status" value="1"/>
</dbReference>
<comment type="caution">
    <text evidence="2">The sequence shown here is derived from an EMBL/GenBank/DDBJ whole genome shotgun (WGS) entry which is preliminary data.</text>
</comment>
<evidence type="ECO:0000313" key="3">
    <source>
        <dbReference type="Proteomes" id="UP000789901"/>
    </source>
</evidence>
<dbReference type="Proteomes" id="UP000789901">
    <property type="component" value="Unassembled WGS sequence"/>
</dbReference>
<protein>
    <submittedName>
        <fullName evidence="2">45471_t:CDS:1</fullName>
    </submittedName>
</protein>
<dbReference type="EMBL" id="CAJVQB010037067">
    <property type="protein sequence ID" value="CAG8824805.1"/>
    <property type="molecule type" value="Genomic_DNA"/>
</dbReference>
<dbReference type="InterPro" id="IPR011009">
    <property type="entry name" value="Kinase-like_dom_sf"/>
</dbReference>
<accession>A0ABN7WCB0</accession>
<dbReference type="InterPro" id="IPR001245">
    <property type="entry name" value="Ser-Thr/Tyr_kinase_cat_dom"/>
</dbReference>
<proteinExistence type="predicted"/>